<evidence type="ECO:0000256" key="4">
    <source>
        <dbReference type="ARBA" id="ARBA00022553"/>
    </source>
</evidence>
<evidence type="ECO:0000259" key="10">
    <source>
        <dbReference type="PROSITE" id="PS50885"/>
    </source>
</evidence>
<dbReference type="GO" id="GO:0000155">
    <property type="term" value="F:phosphorelay sensor kinase activity"/>
    <property type="evidence" value="ECO:0007669"/>
    <property type="project" value="InterPro"/>
</dbReference>
<dbReference type="PANTHER" id="PTHR43547:SF2">
    <property type="entry name" value="HYBRID SIGNAL TRANSDUCTION HISTIDINE KINASE C"/>
    <property type="match status" value="1"/>
</dbReference>
<keyword evidence="5" id="KW-0808">Transferase</keyword>
<comment type="catalytic activity">
    <reaction evidence="1">
        <text>ATP + protein L-histidine = ADP + protein N-phospho-L-histidine.</text>
        <dbReference type="EC" id="2.7.13.3"/>
    </reaction>
</comment>
<dbReference type="InterPro" id="IPR004358">
    <property type="entry name" value="Sig_transdc_His_kin-like_C"/>
</dbReference>
<evidence type="ECO:0000256" key="5">
    <source>
        <dbReference type="ARBA" id="ARBA00022679"/>
    </source>
</evidence>
<dbReference type="Pfam" id="PF00512">
    <property type="entry name" value="HisKA"/>
    <property type="match status" value="1"/>
</dbReference>
<evidence type="ECO:0000256" key="1">
    <source>
        <dbReference type="ARBA" id="ARBA00000085"/>
    </source>
</evidence>
<dbReference type="GO" id="GO:0016020">
    <property type="term" value="C:membrane"/>
    <property type="evidence" value="ECO:0007669"/>
    <property type="project" value="UniProtKB-SubCell"/>
</dbReference>
<dbReference type="CDD" id="cd00082">
    <property type="entry name" value="HisKA"/>
    <property type="match status" value="1"/>
</dbReference>
<dbReference type="KEGG" id="afy:BW247_10020"/>
<organism evidence="11 12">
    <name type="scientific">Acidihalobacter ferrooxydans</name>
    <dbReference type="NCBI Taxonomy" id="1765967"/>
    <lineage>
        <taxon>Bacteria</taxon>
        <taxon>Pseudomonadati</taxon>
        <taxon>Pseudomonadota</taxon>
        <taxon>Gammaproteobacteria</taxon>
        <taxon>Chromatiales</taxon>
        <taxon>Ectothiorhodospiraceae</taxon>
        <taxon>Acidihalobacter</taxon>
    </lineage>
</organism>
<feature type="compositionally biased region" description="Polar residues" evidence="7">
    <location>
        <begin position="1"/>
        <end position="13"/>
    </location>
</feature>
<dbReference type="CDD" id="cd00075">
    <property type="entry name" value="HATPase"/>
    <property type="match status" value="1"/>
</dbReference>
<keyword evidence="8" id="KW-1133">Transmembrane helix</keyword>
<feature type="region of interest" description="Disordered" evidence="7">
    <location>
        <begin position="1"/>
        <end position="20"/>
    </location>
</feature>
<dbReference type="OrthoDB" id="9804645at2"/>
<protein>
    <recommendedName>
        <fullName evidence="3">histidine kinase</fullName>
        <ecNumber evidence="3">2.7.13.3</ecNumber>
    </recommendedName>
</protein>
<dbReference type="SUPFAM" id="SSF47384">
    <property type="entry name" value="Homodimeric domain of signal transducing histidine kinase"/>
    <property type="match status" value="1"/>
</dbReference>
<evidence type="ECO:0000256" key="3">
    <source>
        <dbReference type="ARBA" id="ARBA00012438"/>
    </source>
</evidence>
<evidence type="ECO:0000259" key="9">
    <source>
        <dbReference type="PROSITE" id="PS50109"/>
    </source>
</evidence>
<dbReference type="EC" id="2.7.13.3" evidence="3"/>
<reference evidence="11 12" key="1">
    <citation type="submission" date="2017-01" db="EMBL/GenBank/DDBJ databases">
        <title>Draft sequence of Acidihalobacter ferrooxidans strain DSM 14175 (strain V8).</title>
        <authorList>
            <person name="Khaleque H.N."/>
            <person name="Ramsay J.P."/>
            <person name="Murphy R.J.T."/>
            <person name="Kaksonen A.H."/>
            <person name="Boxall N.J."/>
            <person name="Watkin E.L.J."/>
        </authorList>
    </citation>
    <scope>NUCLEOTIDE SEQUENCE [LARGE SCALE GENOMIC DNA]</scope>
    <source>
        <strain evidence="11 12">V8</strain>
    </source>
</reference>
<evidence type="ECO:0000256" key="6">
    <source>
        <dbReference type="ARBA" id="ARBA00022777"/>
    </source>
</evidence>
<feature type="transmembrane region" description="Helical" evidence="8">
    <location>
        <begin position="27"/>
        <end position="53"/>
    </location>
</feature>
<dbReference type="Gene3D" id="3.30.565.10">
    <property type="entry name" value="Histidine kinase-like ATPase, C-terminal domain"/>
    <property type="match status" value="1"/>
</dbReference>
<feature type="transmembrane region" description="Helical" evidence="8">
    <location>
        <begin position="196"/>
        <end position="220"/>
    </location>
</feature>
<gene>
    <name evidence="11" type="ORF">BW247_10020</name>
</gene>
<dbReference type="InterPro" id="IPR003594">
    <property type="entry name" value="HATPase_dom"/>
</dbReference>
<keyword evidence="12" id="KW-1185">Reference proteome</keyword>
<dbReference type="InterPro" id="IPR005467">
    <property type="entry name" value="His_kinase_dom"/>
</dbReference>
<dbReference type="SMART" id="SM00387">
    <property type="entry name" value="HATPase_c"/>
    <property type="match status" value="1"/>
</dbReference>
<proteinExistence type="predicted"/>
<dbReference type="PRINTS" id="PR00344">
    <property type="entry name" value="BCTRLSENSOR"/>
</dbReference>
<dbReference type="Pfam" id="PF02518">
    <property type="entry name" value="HATPase_c"/>
    <property type="match status" value="1"/>
</dbReference>
<evidence type="ECO:0000256" key="2">
    <source>
        <dbReference type="ARBA" id="ARBA00004370"/>
    </source>
</evidence>
<accession>A0A1P8UHQ8</accession>
<keyword evidence="6" id="KW-0418">Kinase</keyword>
<feature type="domain" description="HAMP" evidence="10">
    <location>
        <begin position="217"/>
        <end position="269"/>
    </location>
</feature>
<comment type="subcellular location">
    <subcellularLocation>
        <location evidence="2">Membrane</location>
    </subcellularLocation>
</comment>
<dbReference type="InterPro" id="IPR003660">
    <property type="entry name" value="HAMP_dom"/>
</dbReference>
<dbReference type="InterPro" id="IPR036890">
    <property type="entry name" value="HATPase_C_sf"/>
</dbReference>
<sequence length="504" mass="54862">MSRTTVESNSGNAANARPRRRWSPGSLGGLVGFSFALVMLPLLVLALASAYAVHRLSTQSEQTVYEAVQLTQNSLILMEELVTMERSARQYQVVKDSGLLQVFTASGVQFQRAVRSMEALPVGPSLAKRVRRLAVDEKVLAHGIEAAGKGGKLPANMDKQFANLSNQAYQLWNDSSRLVTHRVETLRTDARRLQQFLLWGALGLVATSIVLGIGLSRLILRPVGQIAGVINRLGDGDFAVPVDVRGPHDLEYLGERLDWTRRRLLELEAGKQRFVRDVSHDLKTPLTTMLESVALLRDEVVGALNAEQTSLVRILHDSSVQLQKRIDHLIQYNRLQGQLTSLDMKALDLAQLVAASLEEHRTSLEGRKLRVVSRLDATPLWGDEVKLRQVVDNLLSNAIKYAPRGSMLKLDVHGDAHNACLRVADEGPGVAAADRPRIFDAFYRGAPPSGGSGVGSEIGSGIGLAIVKEYVEAHRGEVLLVQGQGGEGAVFEVKLPADIRGSGG</sequence>
<evidence type="ECO:0000256" key="8">
    <source>
        <dbReference type="SAM" id="Phobius"/>
    </source>
</evidence>
<dbReference type="PROSITE" id="PS50109">
    <property type="entry name" value="HIS_KIN"/>
    <property type="match status" value="1"/>
</dbReference>
<dbReference type="AlphaFoldDB" id="A0A1P8UHQ8"/>
<name>A0A1P8UHQ8_9GAMM</name>
<keyword evidence="8" id="KW-0812">Transmembrane</keyword>
<dbReference type="STRING" id="1765967.BW247_10020"/>
<keyword evidence="4" id="KW-0597">Phosphoprotein</keyword>
<dbReference type="Proteomes" id="UP000243807">
    <property type="component" value="Chromosome"/>
</dbReference>
<evidence type="ECO:0000313" key="11">
    <source>
        <dbReference type="EMBL" id="APZ43383.1"/>
    </source>
</evidence>
<dbReference type="InterPro" id="IPR003661">
    <property type="entry name" value="HisK_dim/P_dom"/>
</dbReference>
<dbReference type="EMBL" id="CP019434">
    <property type="protein sequence ID" value="APZ43383.1"/>
    <property type="molecule type" value="Genomic_DNA"/>
</dbReference>
<dbReference type="PROSITE" id="PS50885">
    <property type="entry name" value="HAMP"/>
    <property type="match status" value="1"/>
</dbReference>
<feature type="domain" description="Histidine kinase" evidence="9">
    <location>
        <begin position="277"/>
        <end position="499"/>
    </location>
</feature>
<dbReference type="SUPFAM" id="SSF55874">
    <property type="entry name" value="ATPase domain of HSP90 chaperone/DNA topoisomerase II/histidine kinase"/>
    <property type="match status" value="1"/>
</dbReference>
<dbReference type="SUPFAM" id="SSF158472">
    <property type="entry name" value="HAMP domain-like"/>
    <property type="match status" value="1"/>
</dbReference>
<keyword evidence="8" id="KW-0472">Membrane</keyword>
<dbReference type="Pfam" id="PF00672">
    <property type="entry name" value="HAMP"/>
    <property type="match status" value="1"/>
</dbReference>
<dbReference type="Gene3D" id="1.10.287.130">
    <property type="match status" value="1"/>
</dbReference>
<evidence type="ECO:0000256" key="7">
    <source>
        <dbReference type="SAM" id="MobiDB-lite"/>
    </source>
</evidence>
<dbReference type="RefSeq" id="WP_076837024.1">
    <property type="nucleotide sequence ID" value="NZ_CP019434.1"/>
</dbReference>
<dbReference type="Gene3D" id="6.10.340.10">
    <property type="match status" value="1"/>
</dbReference>
<dbReference type="SMART" id="SM00388">
    <property type="entry name" value="HisKA"/>
    <property type="match status" value="1"/>
</dbReference>
<evidence type="ECO:0000313" key="12">
    <source>
        <dbReference type="Proteomes" id="UP000243807"/>
    </source>
</evidence>
<dbReference type="PANTHER" id="PTHR43547">
    <property type="entry name" value="TWO-COMPONENT HISTIDINE KINASE"/>
    <property type="match status" value="1"/>
</dbReference>
<dbReference type="SMART" id="SM00304">
    <property type="entry name" value="HAMP"/>
    <property type="match status" value="1"/>
</dbReference>
<dbReference type="InterPro" id="IPR036097">
    <property type="entry name" value="HisK_dim/P_sf"/>
</dbReference>